<comment type="subcellular location">
    <subcellularLocation>
        <location evidence="1">Endoplasmic reticulum membrane</location>
    </subcellularLocation>
</comment>
<organism evidence="13 14">
    <name type="scientific">Mytilus edulis</name>
    <name type="common">Blue mussel</name>
    <dbReference type="NCBI Taxonomy" id="6550"/>
    <lineage>
        <taxon>Eukaryota</taxon>
        <taxon>Metazoa</taxon>
        <taxon>Spiralia</taxon>
        <taxon>Lophotrochozoa</taxon>
        <taxon>Mollusca</taxon>
        <taxon>Bivalvia</taxon>
        <taxon>Autobranchia</taxon>
        <taxon>Pteriomorphia</taxon>
        <taxon>Mytilida</taxon>
        <taxon>Mytiloidea</taxon>
        <taxon>Mytilidae</taxon>
        <taxon>Mytilinae</taxon>
        <taxon>Mytilus</taxon>
    </lineage>
</organism>
<dbReference type="GO" id="GO:0005789">
    <property type="term" value="C:endoplasmic reticulum membrane"/>
    <property type="evidence" value="ECO:0007669"/>
    <property type="project" value="UniProtKB-SubCell"/>
</dbReference>
<dbReference type="Proteomes" id="UP000683360">
    <property type="component" value="Unassembled WGS sequence"/>
</dbReference>
<dbReference type="AlphaFoldDB" id="A0A8S3SA73"/>
<dbReference type="InterPro" id="IPR001849">
    <property type="entry name" value="PH_domain"/>
</dbReference>
<dbReference type="CDD" id="cd21675">
    <property type="entry name" value="SMP_TEX2"/>
    <property type="match status" value="1"/>
</dbReference>
<dbReference type="InterPro" id="IPR019411">
    <property type="entry name" value="MMM1_dom"/>
</dbReference>
<evidence type="ECO:0000259" key="12">
    <source>
        <dbReference type="PROSITE" id="PS51847"/>
    </source>
</evidence>
<keyword evidence="9" id="KW-0175">Coiled coil</keyword>
<comment type="caution">
    <text evidence="13">The sequence shown here is derived from an EMBL/GenBank/DDBJ whole genome shotgun (WGS) entry which is preliminary data.</text>
</comment>
<sequence length="842" mass="95489">MSFKREVPARPPPPTKGLGKKMDSTPAMKFSFKSLEEDEDDEEDLTTMTGELTKKVESDKLKKDNKPPDSPNKMSTDKKSHEESDKPSEDKKRFIKKKVGEPKKVVASQRSWDIPTQISANTTAEPIPIRSSSADKLQKYSKSVEEEGSAMSWLKQNVAEISSAVKDKAERARKKIEELSENIGKDEDEKVKVKEMKAINTDTSKTTERTGEIQHAVKKETVEQLKHVNPTPDKVLEEHTDVFEGKSHSDTEIETVEVEEFNIVDDFYSNEPIEDFTGVPSVTSSHNTFETKKPKTSLKRRLVKSKVPKFTSPVAMSKLSKDKVDELEEATFYNAADETVTVKPQSHPSKLQGVAESVEKHVPTKKFLIVIGIVFLYIVIPLPSYISGMILGSFIASLGWISYIFLTKPSMPKDSPKIIPVKDLQPMTEPNLKDVSLADGVTVHKGWMNESADYNPENYHINNTHSVHVTLDGVTLRLRFPKTNIAKRAMWDEEPPKNIEYIHQRIFNLEGSRVFLMPPGLVKKRIWSKKYPICIALKKPGSKVNESLPESDQGFEIISEDKCGPSILYLFARTCHEKEEWFKKIDAACKGTPLKLHLEVIKQYFLQKGSSKTQNVSTSSTEAQHKRQSSDGTPQHKRHGSTDSISSTGSSSPMNEQGETESAPFSMEEFVSYMGRCMPREYYTDFIINKKSVGNIIDCETQLLWVNAMISRCSWDFLHQKYWADKVMDKLQKKLDKIHIPYFIEAFKITDINLGSEMPVIRRAGKPFLNNQGFWVDLDINYGGGFKMTIETKVNLMKLKKAAKESTESRKPHSKYVLVINFIIHIGRGLMLSWFKLPSGFQ</sequence>
<feature type="region of interest" description="Disordered" evidence="10">
    <location>
        <begin position="615"/>
        <end position="662"/>
    </location>
</feature>
<dbReference type="GO" id="GO:0008289">
    <property type="term" value="F:lipid binding"/>
    <property type="evidence" value="ECO:0007669"/>
    <property type="project" value="UniProtKB-KW"/>
</dbReference>
<dbReference type="PROSITE" id="PS51847">
    <property type="entry name" value="SMP"/>
    <property type="match status" value="1"/>
</dbReference>
<dbReference type="OrthoDB" id="26740at2759"/>
<dbReference type="PANTHER" id="PTHR13466:SF0">
    <property type="entry name" value="SMP-LTD DOMAIN-CONTAINING PROTEIN"/>
    <property type="match status" value="1"/>
</dbReference>
<proteinExistence type="predicted"/>
<feature type="compositionally biased region" description="Low complexity" evidence="10">
    <location>
        <begin position="642"/>
        <end position="652"/>
    </location>
</feature>
<keyword evidence="3 11" id="KW-0812">Transmembrane</keyword>
<keyword evidence="5 11" id="KW-1133">Transmembrane helix</keyword>
<feature type="compositionally biased region" description="Basic and acidic residues" evidence="10">
    <location>
        <begin position="52"/>
        <end position="67"/>
    </location>
</feature>
<feature type="domain" description="SMP-LTD" evidence="12">
    <location>
        <begin position="699"/>
        <end position="842"/>
    </location>
</feature>
<evidence type="ECO:0000256" key="1">
    <source>
        <dbReference type="ARBA" id="ARBA00004586"/>
    </source>
</evidence>
<evidence type="ECO:0000256" key="5">
    <source>
        <dbReference type="ARBA" id="ARBA00022989"/>
    </source>
</evidence>
<evidence type="ECO:0000313" key="13">
    <source>
        <dbReference type="EMBL" id="CAG2215096.1"/>
    </source>
</evidence>
<evidence type="ECO:0000256" key="10">
    <source>
        <dbReference type="SAM" id="MobiDB-lite"/>
    </source>
</evidence>
<feature type="coiled-coil region" evidence="9">
    <location>
        <begin position="162"/>
        <end position="196"/>
    </location>
</feature>
<keyword evidence="4" id="KW-0256">Endoplasmic reticulum</keyword>
<feature type="region of interest" description="Disordered" evidence="10">
    <location>
        <begin position="1"/>
        <end position="110"/>
    </location>
</feature>
<dbReference type="GO" id="GO:0006869">
    <property type="term" value="P:lipid transport"/>
    <property type="evidence" value="ECO:0007669"/>
    <property type="project" value="UniProtKB-KW"/>
</dbReference>
<evidence type="ECO:0000256" key="6">
    <source>
        <dbReference type="ARBA" id="ARBA00023055"/>
    </source>
</evidence>
<dbReference type="EMBL" id="CAJPWZ010001434">
    <property type="protein sequence ID" value="CAG2215096.1"/>
    <property type="molecule type" value="Genomic_DNA"/>
</dbReference>
<evidence type="ECO:0000256" key="4">
    <source>
        <dbReference type="ARBA" id="ARBA00022824"/>
    </source>
</evidence>
<dbReference type="Pfam" id="PF10296">
    <property type="entry name" value="MMM1"/>
    <property type="match status" value="1"/>
</dbReference>
<dbReference type="SMART" id="SM00233">
    <property type="entry name" value="PH"/>
    <property type="match status" value="1"/>
</dbReference>
<evidence type="ECO:0000256" key="3">
    <source>
        <dbReference type="ARBA" id="ARBA00022692"/>
    </source>
</evidence>
<keyword evidence="8 11" id="KW-0472">Membrane</keyword>
<reference evidence="13" key="1">
    <citation type="submission" date="2021-03" db="EMBL/GenBank/DDBJ databases">
        <authorList>
            <person name="Bekaert M."/>
        </authorList>
    </citation>
    <scope>NUCLEOTIDE SEQUENCE</scope>
</reference>
<accession>A0A8S3SA73</accession>
<feature type="transmembrane region" description="Helical" evidence="11">
    <location>
        <begin position="367"/>
        <end position="383"/>
    </location>
</feature>
<keyword evidence="2" id="KW-0813">Transport</keyword>
<feature type="compositionally biased region" description="Basic and acidic residues" evidence="10">
    <location>
        <begin position="75"/>
        <end position="104"/>
    </location>
</feature>
<gene>
    <name evidence="13" type="ORF">MEDL_28915</name>
</gene>
<dbReference type="InterPro" id="IPR031468">
    <property type="entry name" value="SMP_LBD"/>
</dbReference>
<evidence type="ECO:0000256" key="11">
    <source>
        <dbReference type="SAM" id="Phobius"/>
    </source>
</evidence>
<protein>
    <recommendedName>
        <fullName evidence="12">SMP-LTD domain-containing protein</fullName>
    </recommendedName>
</protein>
<evidence type="ECO:0000313" key="14">
    <source>
        <dbReference type="Proteomes" id="UP000683360"/>
    </source>
</evidence>
<keyword evidence="14" id="KW-1185">Reference proteome</keyword>
<keyword evidence="7" id="KW-0446">Lipid-binding</keyword>
<dbReference type="PANTHER" id="PTHR13466">
    <property type="entry name" value="TEX2 PROTEIN-RELATED"/>
    <property type="match status" value="1"/>
</dbReference>
<name>A0A8S3SA73_MYTED</name>
<evidence type="ECO:0000256" key="8">
    <source>
        <dbReference type="ARBA" id="ARBA00023136"/>
    </source>
</evidence>
<feature type="compositionally biased region" description="Acidic residues" evidence="10">
    <location>
        <begin position="36"/>
        <end position="45"/>
    </location>
</feature>
<evidence type="ECO:0000256" key="7">
    <source>
        <dbReference type="ARBA" id="ARBA00023121"/>
    </source>
</evidence>
<keyword evidence="6" id="KW-0445">Lipid transport</keyword>
<evidence type="ECO:0000256" key="9">
    <source>
        <dbReference type="SAM" id="Coils"/>
    </source>
</evidence>
<dbReference type="SUPFAM" id="SSF50729">
    <property type="entry name" value="PH domain-like"/>
    <property type="match status" value="1"/>
</dbReference>
<evidence type="ECO:0000256" key="2">
    <source>
        <dbReference type="ARBA" id="ARBA00022448"/>
    </source>
</evidence>